<protein>
    <submittedName>
        <fullName evidence="1">Uncharacterized protein</fullName>
    </submittedName>
</protein>
<proteinExistence type="predicted"/>
<dbReference type="AlphaFoldDB" id="A0AAG5CPU4"/>
<reference evidence="1" key="1">
    <citation type="submission" date="2024-04" db="UniProtKB">
        <authorList>
            <consortium name="EnsemblMetazoa"/>
        </authorList>
    </citation>
    <scope>IDENTIFICATION</scope>
    <source>
        <strain evidence="1">EBRO</strain>
    </source>
</reference>
<dbReference type="Proteomes" id="UP000075880">
    <property type="component" value="Unassembled WGS sequence"/>
</dbReference>
<accession>A0AAG5CPU4</accession>
<keyword evidence="2" id="KW-1185">Reference proteome</keyword>
<evidence type="ECO:0000313" key="2">
    <source>
        <dbReference type="Proteomes" id="UP000075880"/>
    </source>
</evidence>
<evidence type="ECO:0000313" key="1">
    <source>
        <dbReference type="EnsemblMetazoa" id="ENSAATROPP000801"/>
    </source>
</evidence>
<organism evidence="1 2">
    <name type="scientific">Anopheles atroparvus</name>
    <name type="common">European mosquito</name>
    <dbReference type="NCBI Taxonomy" id="41427"/>
    <lineage>
        <taxon>Eukaryota</taxon>
        <taxon>Metazoa</taxon>
        <taxon>Ecdysozoa</taxon>
        <taxon>Arthropoda</taxon>
        <taxon>Hexapoda</taxon>
        <taxon>Insecta</taxon>
        <taxon>Pterygota</taxon>
        <taxon>Neoptera</taxon>
        <taxon>Endopterygota</taxon>
        <taxon>Diptera</taxon>
        <taxon>Nematocera</taxon>
        <taxon>Culicoidea</taxon>
        <taxon>Culicidae</taxon>
        <taxon>Anophelinae</taxon>
        <taxon>Anopheles</taxon>
    </lineage>
</organism>
<name>A0AAG5CPU4_ANOAO</name>
<sequence>MVMFGMEQLFAHHRSITARQLQTANPMLACAMGHCEEILNFHHQAPLVR</sequence>
<dbReference type="EnsemblMetazoa" id="ENSAATROPT000842">
    <property type="protein sequence ID" value="ENSAATROPP000801"/>
    <property type="gene ID" value="ENSAATROPG000675"/>
</dbReference>